<organism evidence="2 3">
    <name type="scientific">Holtiella tumoricola</name>
    <dbReference type="NCBI Taxonomy" id="3018743"/>
    <lineage>
        <taxon>Bacteria</taxon>
        <taxon>Bacillati</taxon>
        <taxon>Bacillota</taxon>
        <taxon>Clostridia</taxon>
        <taxon>Lachnospirales</taxon>
        <taxon>Cellulosilyticaceae</taxon>
        <taxon>Holtiella</taxon>
    </lineage>
</organism>
<reference evidence="2" key="1">
    <citation type="journal article" date="2023" name="Int. J. Syst. Evol. Microbiol.">
        <title>&lt;i&gt;Holtiella tumoricola&lt;/i&gt; gen. nov. sp. nov., isolated from a human clinical sample.</title>
        <authorList>
            <person name="Allen-Vercoe E."/>
            <person name="Daigneault M.C."/>
            <person name="Vancuren S.J."/>
            <person name="Cochrane K."/>
            <person name="O'Neal L.L."/>
            <person name="Sankaranarayanan K."/>
            <person name="Lawson P.A."/>
        </authorList>
    </citation>
    <scope>NUCLEOTIDE SEQUENCE</scope>
    <source>
        <strain evidence="2">CC70A</strain>
    </source>
</reference>
<dbReference type="Pfam" id="PF04965">
    <property type="entry name" value="GPW_gp25"/>
    <property type="match status" value="1"/>
</dbReference>
<dbReference type="SUPFAM" id="SSF160719">
    <property type="entry name" value="gpW/gp25-like"/>
    <property type="match status" value="1"/>
</dbReference>
<dbReference type="RefSeq" id="WP_271012039.1">
    <property type="nucleotide sequence ID" value="NZ_JAQIFT010000040.1"/>
</dbReference>
<protein>
    <submittedName>
        <fullName evidence="2">GPW/gp25 family protein</fullName>
    </submittedName>
</protein>
<evidence type="ECO:0000313" key="2">
    <source>
        <dbReference type="EMBL" id="MDA3731677.1"/>
    </source>
</evidence>
<dbReference type="InterPro" id="IPR007048">
    <property type="entry name" value="IraD/Gp25-like"/>
</dbReference>
<gene>
    <name evidence="2" type="ORF">PBV87_09330</name>
</gene>
<name>A0AA42DM57_9FIRM</name>
<dbReference type="AlphaFoldDB" id="A0AA42DM57"/>
<evidence type="ECO:0000259" key="1">
    <source>
        <dbReference type="Pfam" id="PF04965"/>
    </source>
</evidence>
<dbReference type="Gene3D" id="3.10.450.40">
    <property type="match status" value="1"/>
</dbReference>
<feature type="domain" description="IraD/Gp25-like" evidence="1">
    <location>
        <begin position="17"/>
        <end position="92"/>
    </location>
</feature>
<evidence type="ECO:0000313" key="3">
    <source>
        <dbReference type="Proteomes" id="UP001169242"/>
    </source>
</evidence>
<comment type="caution">
    <text evidence="2">The sequence shown here is derived from an EMBL/GenBank/DDBJ whole genome shotgun (WGS) entry which is preliminary data.</text>
</comment>
<proteinExistence type="predicted"/>
<accession>A0AA42DM57</accession>
<keyword evidence="3" id="KW-1185">Reference proteome</keyword>
<dbReference type="EMBL" id="JAQIFT010000040">
    <property type="protein sequence ID" value="MDA3731677.1"/>
    <property type="molecule type" value="Genomic_DNA"/>
</dbReference>
<sequence>MYEITTDHKPLNMLARGVEEILQNIAIILTTPKGSVTLDRDFGIDMSALDLPLEMAENICTAQIIEAIQDYEPRVKVAKVTYEKEHLTGVLKPKVQVVINEY</sequence>
<dbReference type="Proteomes" id="UP001169242">
    <property type="component" value="Unassembled WGS sequence"/>
</dbReference>